<name>A0A830EE86_9EURY</name>
<evidence type="ECO:0000256" key="1">
    <source>
        <dbReference type="SAM" id="MobiDB-lite"/>
    </source>
</evidence>
<accession>A0A830EE86</accession>
<evidence type="ECO:0008006" key="4">
    <source>
        <dbReference type="Google" id="ProtNLM"/>
    </source>
</evidence>
<evidence type="ECO:0000313" key="3">
    <source>
        <dbReference type="Proteomes" id="UP000653099"/>
    </source>
</evidence>
<reference evidence="2" key="1">
    <citation type="journal article" date="2014" name="Int. J. Syst. Evol. Microbiol.">
        <title>Complete genome sequence of Corynebacterium casei LMG S-19264T (=DSM 44701T), isolated from a smear-ripened cheese.</title>
        <authorList>
            <consortium name="US DOE Joint Genome Institute (JGI-PGF)"/>
            <person name="Walter F."/>
            <person name="Albersmeier A."/>
            <person name="Kalinowski J."/>
            <person name="Ruckert C."/>
        </authorList>
    </citation>
    <scope>NUCLEOTIDE SEQUENCE</scope>
    <source>
        <strain evidence="2">JCM 14359</strain>
    </source>
</reference>
<gene>
    <name evidence="2" type="ORF">GCM10008995_09090</name>
</gene>
<feature type="region of interest" description="Disordered" evidence="1">
    <location>
        <begin position="78"/>
        <end position="104"/>
    </location>
</feature>
<protein>
    <recommendedName>
        <fullName evidence="4">Transposase</fullName>
    </recommendedName>
</protein>
<dbReference type="Proteomes" id="UP000653099">
    <property type="component" value="Unassembled WGS sequence"/>
</dbReference>
<organism evidence="2 3">
    <name type="scientific">Halobellus salinus</name>
    <dbReference type="NCBI Taxonomy" id="931585"/>
    <lineage>
        <taxon>Archaea</taxon>
        <taxon>Methanobacteriati</taxon>
        <taxon>Methanobacteriota</taxon>
        <taxon>Stenosarchaea group</taxon>
        <taxon>Halobacteria</taxon>
        <taxon>Halobacteriales</taxon>
        <taxon>Haloferacaceae</taxon>
        <taxon>Halobellus</taxon>
    </lineage>
</organism>
<sequence length="104" mass="11893">MRQSDVLVSMPEIAHLTESTEWIDLDFVERERTPREVIGKSIRHHLAELSLLNTVTLLGNFGVNRSRVAVHNWAQKADLQPTDGENPDRVAVDQKSIRIDDEQH</sequence>
<reference evidence="2" key="2">
    <citation type="submission" date="2020-09" db="EMBL/GenBank/DDBJ databases">
        <authorList>
            <person name="Sun Q."/>
            <person name="Ohkuma M."/>
        </authorList>
    </citation>
    <scope>NUCLEOTIDE SEQUENCE</scope>
    <source>
        <strain evidence="2">JCM 14359</strain>
    </source>
</reference>
<proteinExistence type="predicted"/>
<feature type="compositionally biased region" description="Basic and acidic residues" evidence="1">
    <location>
        <begin position="86"/>
        <end position="104"/>
    </location>
</feature>
<comment type="caution">
    <text evidence="2">The sequence shown here is derived from an EMBL/GenBank/DDBJ whole genome shotgun (WGS) entry which is preliminary data.</text>
</comment>
<keyword evidence="3" id="KW-1185">Reference proteome</keyword>
<dbReference type="AlphaFoldDB" id="A0A830EE86"/>
<dbReference type="EMBL" id="BMOC01000004">
    <property type="protein sequence ID" value="GGJ01440.1"/>
    <property type="molecule type" value="Genomic_DNA"/>
</dbReference>
<evidence type="ECO:0000313" key="2">
    <source>
        <dbReference type="EMBL" id="GGJ01440.1"/>
    </source>
</evidence>